<proteinExistence type="predicted"/>
<accession>A0A078MJK6</accession>
<dbReference type="Pfam" id="PF12146">
    <property type="entry name" value="Hydrolase_4"/>
    <property type="match status" value="1"/>
</dbReference>
<dbReference type="InterPro" id="IPR029058">
    <property type="entry name" value="AB_hydrolase_fold"/>
</dbReference>
<dbReference type="SUPFAM" id="SSF53474">
    <property type="entry name" value="alpha/beta-Hydrolases"/>
    <property type="match status" value="1"/>
</dbReference>
<feature type="transmembrane region" description="Helical" evidence="1">
    <location>
        <begin position="77"/>
        <end position="97"/>
    </location>
</feature>
<dbReference type="InterPro" id="IPR022742">
    <property type="entry name" value="Hydrolase_4"/>
</dbReference>
<keyword evidence="1" id="KW-0472">Membrane</keyword>
<evidence type="ECO:0000313" key="3">
    <source>
        <dbReference type="EMBL" id="CEA05582.1"/>
    </source>
</evidence>
<dbReference type="EMBL" id="LN483078">
    <property type="protein sequence ID" value="CEA05582.1"/>
    <property type="molecule type" value="Genomic_DNA"/>
</dbReference>
<protein>
    <submittedName>
        <fullName evidence="3">Phospholipase YtpA</fullName>
    </submittedName>
</protein>
<dbReference type="InterPro" id="IPR051044">
    <property type="entry name" value="MAG_DAG_Lipase"/>
</dbReference>
<dbReference type="HOGENOM" id="CLU_026209_7_2_9"/>
<dbReference type="PANTHER" id="PTHR11614">
    <property type="entry name" value="PHOSPHOLIPASE-RELATED"/>
    <property type="match status" value="1"/>
</dbReference>
<feature type="domain" description="Serine aminopeptidase S33" evidence="2">
    <location>
        <begin position="9"/>
        <end position="243"/>
    </location>
</feature>
<dbReference type="AlphaFoldDB" id="A0A078MJK6"/>
<sequence length="267" mass="30835">MWKWEAEGQPRAVVTIIHGAYEHHGWYAWLIEQLRGEGYHVLTGDLPGHGELNRNLQAHDESFERYDLHVKKLMKMAFSYDLPVFVIGHGLGALLAIQVMRKKYPLAGVIFTSPWLQLKLQPGKMVNALTSISALTSSMKVTHEIDIAMLTKDSEKIETIIDDIPYNTTVSVKWYRELQLLQRDITILMTHKFPNVPVLVMTGENDPIIDLTASKKWLYQQKLSEVHMKEWANCSHSLFHEPERDTIFLFMVDYMNNVLRSIGYIVN</sequence>
<keyword evidence="1" id="KW-1133">Transmembrane helix</keyword>
<evidence type="ECO:0000256" key="1">
    <source>
        <dbReference type="SAM" id="Phobius"/>
    </source>
</evidence>
<dbReference type="Gene3D" id="3.40.50.1820">
    <property type="entry name" value="alpha/beta hydrolase"/>
    <property type="match status" value="1"/>
</dbReference>
<reference evidence="3" key="1">
    <citation type="submission" date="2014-07" db="EMBL/GenBank/DDBJ databases">
        <authorList>
            <person name="Urmite Genomes Urmite Genomes"/>
        </authorList>
    </citation>
    <scope>NUCLEOTIDE SEQUENCE</scope>
    <source>
        <strain evidence="3">13S34_air</strain>
    </source>
</reference>
<keyword evidence="1" id="KW-0812">Transmembrane</keyword>
<dbReference type="PRINTS" id="PR00111">
    <property type="entry name" value="ABHYDROLASE"/>
</dbReference>
<evidence type="ECO:0000259" key="2">
    <source>
        <dbReference type="Pfam" id="PF12146"/>
    </source>
</evidence>
<organism evidence="3">
    <name type="scientific">Metalysinibacillus saudimassiliensis</name>
    <dbReference type="NCBI Taxonomy" id="1461583"/>
    <lineage>
        <taxon>Bacteria</taxon>
        <taxon>Bacillati</taxon>
        <taxon>Bacillota</taxon>
        <taxon>Bacilli</taxon>
        <taxon>Bacillales</taxon>
        <taxon>Caryophanaceae</taxon>
        <taxon>Metalysinibacillus</taxon>
    </lineage>
</organism>
<name>A0A078MJK6_9BACL</name>
<dbReference type="InterPro" id="IPR000073">
    <property type="entry name" value="AB_hydrolase_1"/>
</dbReference>
<gene>
    <name evidence="3" type="primary">ytpA_2</name>
    <name evidence="3" type="ORF">BN1050_02534</name>
</gene>
<dbReference type="PATRIC" id="fig|1461583.4.peg.2449"/>